<reference evidence="3 4" key="1">
    <citation type="journal article" date="2003" name="PLoS Biol.">
        <title>The genome sequence of Caenorhabditis briggsae: a platform for comparative genomics.</title>
        <authorList>
            <person name="Stein L.D."/>
            <person name="Bao Z."/>
            <person name="Blasiar D."/>
            <person name="Blumenthal T."/>
            <person name="Brent M.R."/>
            <person name="Chen N."/>
            <person name="Chinwalla A."/>
            <person name="Clarke L."/>
            <person name="Clee C."/>
            <person name="Coghlan A."/>
            <person name="Coulson A."/>
            <person name="D'Eustachio P."/>
            <person name="Fitch D.H."/>
            <person name="Fulton L.A."/>
            <person name="Fulton R.E."/>
            <person name="Griffiths-Jones S."/>
            <person name="Harris T.W."/>
            <person name="Hillier L.W."/>
            <person name="Kamath R."/>
            <person name="Kuwabara P.E."/>
            <person name="Mardis E.R."/>
            <person name="Marra M.A."/>
            <person name="Miner T.L."/>
            <person name="Minx P."/>
            <person name="Mullikin J.C."/>
            <person name="Plumb R.W."/>
            <person name="Rogers J."/>
            <person name="Schein J.E."/>
            <person name="Sohrmann M."/>
            <person name="Spieth J."/>
            <person name="Stajich J.E."/>
            <person name="Wei C."/>
            <person name="Willey D."/>
            <person name="Wilson R.K."/>
            <person name="Durbin R."/>
            <person name="Waterston R.H."/>
        </authorList>
    </citation>
    <scope>NUCLEOTIDE SEQUENCE [LARGE SCALE GENOMIC DNA]</scope>
    <source>
        <strain evidence="3 4">AF16</strain>
    </source>
</reference>
<evidence type="ECO:0000313" key="3">
    <source>
        <dbReference type="EMBL" id="CAP30430.2"/>
    </source>
</evidence>
<organism evidence="3 4">
    <name type="scientific">Caenorhabditis briggsae</name>
    <dbReference type="NCBI Taxonomy" id="6238"/>
    <lineage>
        <taxon>Eukaryota</taxon>
        <taxon>Metazoa</taxon>
        <taxon>Ecdysozoa</taxon>
        <taxon>Nematoda</taxon>
        <taxon>Chromadorea</taxon>
        <taxon>Rhabditida</taxon>
        <taxon>Rhabditina</taxon>
        <taxon>Rhabditomorpha</taxon>
        <taxon>Rhabditoidea</taxon>
        <taxon>Rhabditidae</taxon>
        <taxon>Peloderinae</taxon>
        <taxon>Caenorhabditis</taxon>
    </lineage>
</organism>
<dbReference type="InterPro" id="IPR029602">
    <property type="entry name" value="IFT74"/>
</dbReference>
<feature type="region of interest" description="Disordered" evidence="2">
    <location>
        <begin position="115"/>
        <end position="179"/>
    </location>
</feature>
<keyword evidence="1" id="KW-0175">Coiled coil</keyword>
<feature type="coiled-coil region" evidence="1">
    <location>
        <begin position="221"/>
        <end position="438"/>
    </location>
</feature>
<dbReference type="Proteomes" id="UP000008549">
    <property type="component" value="Unassembled WGS sequence"/>
</dbReference>
<keyword evidence="4" id="KW-1185">Reference proteome</keyword>
<dbReference type="HOGENOM" id="CLU_435626_0_0_1"/>
<evidence type="ECO:0000256" key="1">
    <source>
        <dbReference type="SAM" id="Coils"/>
    </source>
</evidence>
<evidence type="ECO:0000313" key="4">
    <source>
        <dbReference type="Proteomes" id="UP000008549"/>
    </source>
</evidence>
<protein>
    <submittedName>
        <fullName evidence="3">Protein CBR-IFT-74</fullName>
    </submittedName>
</protein>
<gene>
    <name evidence="5" type="primary">ift-74</name>
    <name evidence="3" type="synonym">Cbr-ift-74</name>
    <name evidence="5" type="ORF">CBG11243</name>
    <name evidence="3" type="ORF">CBG_11243</name>
</gene>
<dbReference type="FunCoup" id="A8XCI7">
    <property type="interactions" value="82"/>
</dbReference>
<feature type="coiled-coil region" evidence="1">
    <location>
        <begin position="520"/>
        <end position="609"/>
    </location>
</feature>
<dbReference type="InParanoid" id="A8XCI7"/>
<dbReference type="GO" id="GO:0035735">
    <property type="term" value="P:intraciliary transport involved in cilium assembly"/>
    <property type="evidence" value="ECO:0000318"/>
    <property type="project" value="GO_Central"/>
</dbReference>
<sequence>MSTSAFQCALSASPPMRVSVSMVTKALSSSSSSSLTTIFIAICIQKEGSLKNKNGTPINGIFSSSNLYRKSSIGQSKTTIVPPSPAAPESRPMTGMSMRNGGPPVPVPPSRSGMIPVPPSRSGGPPAPMPMSRAGGPPRAPTSMGGRPMTGMARPPTTGLRPVTQQGLRAPPSRMGTGNARQVFDKSYYIGVLRAKQNAIKVEISKMKEKRDRGIRDRNELHAYETRASSQAQEIAELQGKLLDLNKIMEKIQLNGDMSDIELEANKMKEQADEMKALTEEAFNERAAKEEECQRLEIEVEEQKKLNEAVTHAMDPQMKEKYEDLKSEAKLLRERVAKMEARNEELDDKLSNYEIKIRSNPFKKRAVTLQDTLDALKKEEEKLMEDMQNALTPEAWKEKIVESMKQLNSDLLVIEKQHKALKDQISLASEELHEYDSQGEAQIMAHHTKYLQLLSKSAMLDETPEDYPQKLKLAQQENEEYADAIVLNLRKISANLKKVNLGDQITDLDERGLNMNSGNIEELKDMHVRLQEEIISTEDMELAINEEIDNMTTETKRVQEALKALEEVGDSDHQLQELEERKTALENEEPALSNERRQLEANVASLRNELYSVPGYAQFKVLREQLDVIEKRVAAKSLDLNLRRSEMNFESIKAEAMRLQREYNQLLLANPQRRFT</sequence>
<reference evidence="3 4" key="2">
    <citation type="journal article" date="2011" name="PLoS Genet.">
        <title>Caenorhabditis briggsae recombinant inbred line genotypes reveal inter-strain incompatibility and the evolution of recombination.</title>
        <authorList>
            <person name="Ross J.A."/>
            <person name="Koboldt D.C."/>
            <person name="Staisch J.E."/>
            <person name="Chamberlin H.M."/>
            <person name="Gupta B.P."/>
            <person name="Miller R.D."/>
            <person name="Baird S.E."/>
            <person name="Haag E.S."/>
        </authorList>
    </citation>
    <scope>NUCLEOTIDE SEQUENCE [LARGE SCALE GENOMIC DNA]</scope>
    <source>
        <strain evidence="3 4">AF16</strain>
    </source>
</reference>
<feature type="region of interest" description="Disordered" evidence="2">
    <location>
        <begin position="74"/>
        <end position="95"/>
    </location>
</feature>
<feature type="coiled-coil region" evidence="1">
    <location>
        <begin position="642"/>
        <end position="669"/>
    </location>
</feature>
<dbReference type="GO" id="GO:0005929">
    <property type="term" value="C:cilium"/>
    <property type="evidence" value="ECO:0000318"/>
    <property type="project" value="GO_Central"/>
</dbReference>
<dbReference type="WormBase" id="CBG11243">
    <property type="protein sequence ID" value="CBP17093"/>
    <property type="gene ID" value="WBGene00032398"/>
    <property type="gene designation" value="Cbr-ift-74"/>
</dbReference>
<dbReference type="PANTHER" id="PTHR31432:SF0">
    <property type="entry name" value="INTRAFLAGELLAR TRANSPORT PROTEIN 74 HOMOLOG"/>
    <property type="match status" value="1"/>
</dbReference>
<name>A8XCI7_CAEBR</name>
<dbReference type="OMA" id="THAMDPQ"/>
<dbReference type="eggNOG" id="ENOG502QS4E">
    <property type="taxonomic scope" value="Eukaryota"/>
</dbReference>
<proteinExistence type="predicted"/>
<dbReference type="PANTHER" id="PTHR31432">
    <property type="entry name" value="INTRAFLAGELLAR TRANSPORT PROTEIN 74 HOMOLOG"/>
    <property type="match status" value="1"/>
</dbReference>
<dbReference type="AlphaFoldDB" id="A8XCI7"/>
<dbReference type="STRING" id="6238.A8XCI7"/>
<dbReference type="GO" id="GO:0048487">
    <property type="term" value="F:beta-tubulin binding"/>
    <property type="evidence" value="ECO:0000318"/>
    <property type="project" value="GO_Central"/>
</dbReference>
<dbReference type="EMBL" id="HE600914">
    <property type="protein sequence ID" value="CAP30430.2"/>
    <property type="molecule type" value="Genomic_DNA"/>
</dbReference>
<accession>A8XCI7</accession>
<evidence type="ECO:0000256" key="2">
    <source>
        <dbReference type="SAM" id="MobiDB-lite"/>
    </source>
</evidence>
<dbReference type="GO" id="GO:0030992">
    <property type="term" value="C:intraciliary transport particle B"/>
    <property type="evidence" value="ECO:0000318"/>
    <property type="project" value="GO_Central"/>
</dbReference>
<evidence type="ECO:0000313" key="5">
    <source>
        <dbReference type="WormBase" id="CBG11243"/>
    </source>
</evidence>